<feature type="region of interest" description="Disordered" evidence="1">
    <location>
        <begin position="86"/>
        <end position="109"/>
    </location>
</feature>
<dbReference type="EMBL" id="VUMX01000010">
    <property type="protein sequence ID" value="MST86989.1"/>
    <property type="molecule type" value="Genomic_DNA"/>
</dbReference>
<accession>A0A6A8MDY4</accession>
<evidence type="ECO:0000313" key="2">
    <source>
        <dbReference type="EMBL" id="MST86989.1"/>
    </source>
</evidence>
<keyword evidence="3" id="KW-1185">Reference proteome</keyword>
<evidence type="ECO:0000313" key="3">
    <source>
        <dbReference type="Proteomes" id="UP000438120"/>
    </source>
</evidence>
<gene>
    <name evidence="2" type="ORF">FYJ62_04895</name>
</gene>
<organism evidence="2 3">
    <name type="scientific">Lactobacillus porci</name>
    <dbReference type="NCBI Taxonomy" id="2012477"/>
    <lineage>
        <taxon>Bacteria</taxon>
        <taxon>Bacillati</taxon>
        <taxon>Bacillota</taxon>
        <taxon>Bacilli</taxon>
        <taxon>Lactobacillales</taxon>
        <taxon>Lactobacillaceae</taxon>
        <taxon>Lactobacillus</taxon>
    </lineage>
</organism>
<sequence length="109" mass="12453">MYSNCLVDIPKNTGKIPRNKRSKTTYIEYAHAREYLPPIANKTVRQNIMSCIVMLYRILSRTIIPCTVYILRKVAPLFQHHNSIPKSSFKSANADEWSSAPVNGSKKAR</sequence>
<protein>
    <submittedName>
        <fullName evidence="2">Uncharacterized protein</fullName>
    </submittedName>
</protein>
<dbReference type="AlphaFoldDB" id="A0A6A8MDY4"/>
<reference evidence="2 3" key="1">
    <citation type="submission" date="2019-08" db="EMBL/GenBank/DDBJ databases">
        <title>In-depth cultivation of the pig gut microbiome towards novel bacterial diversity and tailored functional studies.</title>
        <authorList>
            <person name="Wylensek D."/>
            <person name="Hitch T.C.A."/>
            <person name="Clavel T."/>
        </authorList>
    </citation>
    <scope>NUCLEOTIDE SEQUENCE [LARGE SCALE GENOMIC DNA]</scope>
    <source>
        <strain evidence="2 3">Bifido-178-WT-2B</strain>
    </source>
</reference>
<dbReference type="Proteomes" id="UP000438120">
    <property type="component" value="Unassembled WGS sequence"/>
</dbReference>
<evidence type="ECO:0000256" key="1">
    <source>
        <dbReference type="SAM" id="MobiDB-lite"/>
    </source>
</evidence>
<comment type="caution">
    <text evidence="2">The sequence shown here is derived from an EMBL/GenBank/DDBJ whole genome shotgun (WGS) entry which is preliminary data.</text>
</comment>
<name>A0A6A8MDY4_9LACO</name>
<proteinExistence type="predicted"/>